<comment type="caution">
    <text evidence="1">The sequence shown here is derived from an EMBL/GenBank/DDBJ whole genome shotgun (WGS) entry which is preliminary data.</text>
</comment>
<dbReference type="EMBL" id="CAJVQC010005500">
    <property type="protein sequence ID" value="CAG8554784.1"/>
    <property type="molecule type" value="Genomic_DNA"/>
</dbReference>
<evidence type="ECO:0000313" key="1">
    <source>
        <dbReference type="EMBL" id="CAG8554784.1"/>
    </source>
</evidence>
<protein>
    <submittedName>
        <fullName evidence="1">7923_t:CDS:1</fullName>
    </submittedName>
</protein>
<accession>A0ACA9LX58</accession>
<evidence type="ECO:0000313" key="2">
    <source>
        <dbReference type="Proteomes" id="UP000789920"/>
    </source>
</evidence>
<reference evidence="1" key="1">
    <citation type="submission" date="2021-06" db="EMBL/GenBank/DDBJ databases">
        <authorList>
            <person name="Kallberg Y."/>
            <person name="Tangrot J."/>
            <person name="Rosling A."/>
        </authorList>
    </citation>
    <scope>NUCLEOTIDE SEQUENCE</scope>
    <source>
        <strain evidence="1">MA461A</strain>
    </source>
</reference>
<keyword evidence="2" id="KW-1185">Reference proteome</keyword>
<sequence>MRLIEVKAGEDGTRVEKENGVGAKRNKHESISFSVEDDHYCRNESEVDYGALKENGNVHEIGGRSGMLNNNDKEECENGEYRRARKIELVDETPIDENVGNGPNKHLK</sequence>
<gene>
    <name evidence="1" type="ORF">RPERSI_LOCUS4112</name>
</gene>
<name>A0ACA9LX58_9GLOM</name>
<organism evidence="1 2">
    <name type="scientific">Racocetra persica</name>
    <dbReference type="NCBI Taxonomy" id="160502"/>
    <lineage>
        <taxon>Eukaryota</taxon>
        <taxon>Fungi</taxon>
        <taxon>Fungi incertae sedis</taxon>
        <taxon>Mucoromycota</taxon>
        <taxon>Glomeromycotina</taxon>
        <taxon>Glomeromycetes</taxon>
        <taxon>Diversisporales</taxon>
        <taxon>Gigasporaceae</taxon>
        <taxon>Racocetra</taxon>
    </lineage>
</organism>
<proteinExistence type="predicted"/>
<dbReference type="Proteomes" id="UP000789920">
    <property type="component" value="Unassembled WGS sequence"/>
</dbReference>